<dbReference type="NCBIfam" id="NF011068">
    <property type="entry name" value="PRK14498.1"/>
    <property type="match status" value="1"/>
</dbReference>
<evidence type="ECO:0000256" key="2">
    <source>
        <dbReference type="ARBA" id="ARBA00005046"/>
    </source>
</evidence>
<dbReference type="GO" id="GO:0061599">
    <property type="term" value="F:molybdopterin molybdotransferase activity"/>
    <property type="evidence" value="ECO:0007669"/>
    <property type="project" value="UniProtKB-EC"/>
</dbReference>
<proteinExistence type="inferred from homology"/>
<evidence type="ECO:0000313" key="8">
    <source>
        <dbReference type="EMBL" id="KWT90504.1"/>
    </source>
</evidence>
<accession>A0ABR5SGR5</accession>
<comment type="caution">
    <text evidence="8">The sequence shown here is derived from an EMBL/GenBank/DDBJ whole genome shotgun (WGS) entry which is preliminary data.</text>
</comment>
<evidence type="ECO:0000256" key="4">
    <source>
        <dbReference type="ARBA" id="ARBA00023150"/>
    </source>
</evidence>
<comment type="function">
    <text evidence="1 6">Catalyzes the insertion of molybdate into adenylated molybdopterin with the concomitant release of AMP.</text>
</comment>
<name>A0ABR5SGR5_9BACT</name>
<dbReference type="InterPro" id="IPR005110">
    <property type="entry name" value="MoeA_linker/N"/>
</dbReference>
<dbReference type="Pfam" id="PF00994">
    <property type="entry name" value="MoCF_biosynth"/>
    <property type="match status" value="1"/>
</dbReference>
<dbReference type="SUPFAM" id="SSF53218">
    <property type="entry name" value="Molybdenum cofactor biosynthesis proteins"/>
    <property type="match status" value="1"/>
</dbReference>
<protein>
    <recommendedName>
        <fullName evidence="6">Molybdopterin molybdenumtransferase</fullName>
        <ecNumber evidence="6">2.10.1.1</ecNumber>
    </recommendedName>
</protein>
<dbReference type="CDD" id="cd00887">
    <property type="entry name" value="MoeA"/>
    <property type="match status" value="1"/>
</dbReference>
<dbReference type="Gene3D" id="3.90.105.10">
    <property type="entry name" value="Molybdopterin biosynthesis moea protein, domain 2"/>
    <property type="match status" value="1"/>
</dbReference>
<comment type="pathway">
    <text evidence="2 6">Cofactor biosynthesis; molybdopterin biosynthesis.</text>
</comment>
<dbReference type="InterPro" id="IPR036135">
    <property type="entry name" value="MoeA_linker/N_sf"/>
</dbReference>
<comment type="similarity">
    <text evidence="3 6">Belongs to the MoeA family.</text>
</comment>
<dbReference type="Pfam" id="PF03454">
    <property type="entry name" value="MoeA_C"/>
    <property type="match status" value="1"/>
</dbReference>
<dbReference type="InterPro" id="IPR036425">
    <property type="entry name" value="MoaB/Mog-like_dom_sf"/>
</dbReference>
<dbReference type="SMART" id="SM00852">
    <property type="entry name" value="MoCF_biosynth"/>
    <property type="match status" value="1"/>
</dbReference>
<dbReference type="SUPFAM" id="SSF63882">
    <property type="entry name" value="MoeA N-terminal region -like"/>
    <property type="match status" value="1"/>
</dbReference>
<dbReference type="Pfam" id="PF12727">
    <property type="entry name" value="PBP_like"/>
    <property type="match status" value="1"/>
</dbReference>
<evidence type="ECO:0000256" key="6">
    <source>
        <dbReference type="RuleBase" id="RU365090"/>
    </source>
</evidence>
<gene>
    <name evidence="8" type="primary">moeA</name>
    <name evidence="8" type="ORF">ASN18_1097</name>
</gene>
<organism evidence="8 9">
    <name type="scientific">Candidatus Magnetominusculus xianensis</name>
    <dbReference type="NCBI Taxonomy" id="1748249"/>
    <lineage>
        <taxon>Bacteria</taxon>
        <taxon>Pseudomonadati</taxon>
        <taxon>Nitrospirota</taxon>
        <taxon>Nitrospiria</taxon>
        <taxon>Nitrospirales</taxon>
        <taxon>Nitrospiraceae</taxon>
        <taxon>Candidatus Magnetominusculus</taxon>
    </lineage>
</organism>
<dbReference type="Pfam" id="PF03453">
    <property type="entry name" value="MoeA_N"/>
    <property type="match status" value="1"/>
</dbReference>
<evidence type="ECO:0000256" key="1">
    <source>
        <dbReference type="ARBA" id="ARBA00002901"/>
    </source>
</evidence>
<feature type="domain" description="MoaB/Mog" evidence="7">
    <location>
        <begin position="141"/>
        <end position="278"/>
    </location>
</feature>
<dbReference type="InterPro" id="IPR008284">
    <property type="entry name" value="MoCF_biosynth_CS"/>
</dbReference>
<comment type="cofactor">
    <cofactor evidence="6">
        <name>Mg(2+)</name>
        <dbReference type="ChEBI" id="CHEBI:18420"/>
    </cofactor>
</comment>
<dbReference type="SUPFAM" id="SSF63867">
    <property type="entry name" value="MoeA C-terminal domain-like"/>
    <property type="match status" value="1"/>
</dbReference>
<dbReference type="Gene3D" id="2.40.340.10">
    <property type="entry name" value="MoeA, C-terminal, domain IV"/>
    <property type="match status" value="1"/>
</dbReference>
<dbReference type="InterPro" id="IPR001453">
    <property type="entry name" value="MoaB/Mog_dom"/>
</dbReference>
<keyword evidence="4 6" id="KW-0501">Molybdenum cofactor biosynthesis</keyword>
<sequence>MDRITAEPVTALVSSPFFHSSAMDGYAVRFDATFGASETTPVQLRIPGDAVYINTGEPIPDGFNAVIMIEDVNVVTSSLEDKAIEIIKAAAPYQHIRVIGEDIVATELILPENHKIRAIDIGAALAGGHTQIKVRKRPSVAIIPTGSEIVTPGVPLTKGKIIDSNSAMLQGLINASGASAICYPIVKDDLSEIKAAVSEAVRVHDLVLIIAGSSAGSRDYTSTVIKDLGQCILHGVNIKPGRPLILGTIGRCAVAGVPGYPVSAYITIDLFIKPLIQKWLGLSAQAVETIPAVIGRTISSAIGQEEFVRVKVGKVGNRFVATPLGRGAGVMMSLVRADAMLVIPAMSEGVGAASEVNLSLMRPKGDILNTIVCIGSHDNTLDVLYNFLKRKYPQYSLSSAHVGSMGGIIAIKKHEAHIAGTHLLDEQTGLYNIPFIEKYLPDEKVILVNLVYREQGFIVRPGNPKHISTIDDLTREDIVFINRQPGTGTRLLTDKCLRERGIPGQKIRGYDTIEYTHMAVASAVASGRADTGMGILTAAIALGLDFIPVAKERYDFVLTQDSYALPMVEALFDIIRTDTAFRQTTLQMGGYDISDMGKVMYSN</sequence>
<evidence type="ECO:0000256" key="5">
    <source>
        <dbReference type="ARBA" id="ARBA00047317"/>
    </source>
</evidence>
<dbReference type="InterPro" id="IPR038987">
    <property type="entry name" value="MoeA-like"/>
</dbReference>
<dbReference type="Gene3D" id="3.40.980.10">
    <property type="entry name" value="MoaB/Mog-like domain"/>
    <property type="match status" value="1"/>
</dbReference>
<dbReference type="EC" id="2.10.1.1" evidence="6"/>
<keyword evidence="6 8" id="KW-0808">Transferase</keyword>
<evidence type="ECO:0000256" key="3">
    <source>
        <dbReference type="ARBA" id="ARBA00010763"/>
    </source>
</evidence>
<keyword evidence="6" id="KW-0500">Molybdenum</keyword>
<dbReference type="Gene3D" id="3.40.190.10">
    <property type="entry name" value="Periplasmic binding protein-like II"/>
    <property type="match status" value="1"/>
</dbReference>
<dbReference type="InterPro" id="IPR036688">
    <property type="entry name" value="MoeA_C_domain_IV_sf"/>
</dbReference>
<dbReference type="Gene3D" id="2.170.190.11">
    <property type="entry name" value="Molybdopterin biosynthesis moea protein, domain 3"/>
    <property type="match status" value="1"/>
</dbReference>
<keyword evidence="6" id="KW-0460">Magnesium</keyword>
<reference evidence="8 9" key="1">
    <citation type="submission" date="2015-11" db="EMBL/GenBank/DDBJ databases">
        <authorList>
            <person name="Lin W."/>
        </authorList>
    </citation>
    <scope>NUCLEOTIDE SEQUENCE [LARGE SCALE GENOMIC DNA]</scope>
    <source>
        <strain evidence="8 9">HCH-1</strain>
    </source>
</reference>
<dbReference type="PANTHER" id="PTHR10192:SF16">
    <property type="entry name" value="MOLYBDOPTERIN MOLYBDENUMTRANSFERASE"/>
    <property type="match status" value="1"/>
</dbReference>
<dbReference type="InterPro" id="IPR024370">
    <property type="entry name" value="PBP_domain"/>
</dbReference>
<dbReference type="PANTHER" id="PTHR10192">
    <property type="entry name" value="MOLYBDOPTERIN BIOSYNTHESIS PROTEIN"/>
    <property type="match status" value="1"/>
</dbReference>
<keyword evidence="6" id="KW-0479">Metal-binding</keyword>
<dbReference type="Proteomes" id="UP000060487">
    <property type="component" value="Unassembled WGS sequence"/>
</dbReference>
<comment type="catalytic activity">
    <reaction evidence="5">
        <text>adenylyl-molybdopterin + molybdate = Mo-molybdopterin + AMP + H(+)</text>
        <dbReference type="Rhea" id="RHEA:35047"/>
        <dbReference type="ChEBI" id="CHEBI:15378"/>
        <dbReference type="ChEBI" id="CHEBI:36264"/>
        <dbReference type="ChEBI" id="CHEBI:62727"/>
        <dbReference type="ChEBI" id="CHEBI:71302"/>
        <dbReference type="ChEBI" id="CHEBI:456215"/>
        <dbReference type="EC" id="2.10.1.1"/>
    </reaction>
</comment>
<dbReference type="EMBL" id="LNQR01000035">
    <property type="protein sequence ID" value="KWT90504.1"/>
    <property type="molecule type" value="Genomic_DNA"/>
</dbReference>
<keyword evidence="9" id="KW-1185">Reference proteome</keyword>
<evidence type="ECO:0000313" key="9">
    <source>
        <dbReference type="Proteomes" id="UP000060487"/>
    </source>
</evidence>
<dbReference type="PROSITE" id="PS01079">
    <property type="entry name" value="MOCF_BIOSYNTHESIS_2"/>
    <property type="match status" value="1"/>
</dbReference>
<dbReference type="SUPFAM" id="SSF53850">
    <property type="entry name" value="Periplasmic binding protein-like II"/>
    <property type="match status" value="1"/>
</dbReference>
<dbReference type="NCBIfam" id="TIGR00177">
    <property type="entry name" value="molyb_syn"/>
    <property type="match status" value="1"/>
</dbReference>
<dbReference type="InterPro" id="IPR005111">
    <property type="entry name" value="MoeA_C_domain_IV"/>
</dbReference>
<evidence type="ECO:0000259" key="7">
    <source>
        <dbReference type="SMART" id="SM00852"/>
    </source>
</evidence>